<evidence type="ECO:0000256" key="8">
    <source>
        <dbReference type="SAM" id="Phobius"/>
    </source>
</evidence>
<keyword evidence="3 8" id="KW-0812">Transmembrane</keyword>
<dbReference type="OrthoDB" id="44789at2759"/>
<dbReference type="GO" id="GO:0005783">
    <property type="term" value="C:endoplasmic reticulum"/>
    <property type="evidence" value="ECO:0007669"/>
    <property type="project" value="EnsemblFungi"/>
</dbReference>
<dbReference type="GO" id="GO:0005247">
    <property type="term" value="F:voltage-gated chloride channel activity"/>
    <property type="evidence" value="ECO:0007669"/>
    <property type="project" value="EnsemblFungi"/>
</dbReference>
<keyword evidence="5" id="KW-0406">Ion transport</keyword>
<dbReference type="InterPro" id="IPR000644">
    <property type="entry name" value="CBS_dom"/>
</dbReference>
<reference evidence="10 11" key="1">
    <citation type="submission" date="2014-12" db="EMBL/GenBank/DDBJ databases">
        <authorList>
            <person name="Neuveglise Cecile"/>
        </authorList>
    </citation>
    <scope>NUCLEOTIDE SEQUENCE [LARGE SCALE GENOMIC DNA]</scope>
    <source>
        <strain evidence="10 11">CBS 12615</strain>
    </source>
</reference>
<proteinExistence type="predicted"/>
<feature type="transmembrane region" description="Helical" evidence="8">
    <location>
        <begin position="76"/>
        <end position="96"/>
    </location>
</feature>
<feature type="transmembrane region" description="Helical" evidence="8">
    <location>
        <begin position="501"/>
        <end position="524"/>
    </location>
</feature>
<feature type="transmembrane region" description="Helical" evidence="8">
    <location>
        <begin position="296"/>
        <end position="315"/>
    </location>
</feature>
<feature type="transmembrane region" description="Helical" evidence="8">
    <location>
        <begin position="439"/>
        <end position="460"/>
    </location>
</feature>
<keyword evidence="6 8" id="KW-0472">Membrane</keyword>
<dbReference type="GO" id="GO:0005797">
    <property type="term" value="C:Golgi medial cisterna"/>
    <property type="evidence" value="ECO:0007669"/>
    <property type="project" value="EnsemblFungi"/>
</dbReference>
<dbReference type="InterPro" id="IPR014743">
    <property type="entry name" value="Cl-channel_core"/>
</dbReference>
<comment type="subcellular location">
    <subcellularLocation>
        <location evidence="1">Membrane</location>
        <topology evidence="1">Multi-pass membrane protein</topology>
    </subcellularLocation>
</comment>
<dbReference type="Gene3D" id="1.10.3080.10">
    <property type="entry name" value="Clc chloride channel"/>
    <property type="match status" value="1"/>
</dbReference>
<evidence type="ECO:0000256" key="4">
    <source>
        <dbReference type="ARBA" id="ARBA00022989"/>
    </source>
</evidence>
<feature type="transmembrane region" description="Helical" evidence="8">
    <location>
        <begin position="466"/>
        <end position="489"/>
    </location>
</feature>
<accession>A0A0C7N6U3</accession>
<feature type="transmembrane region" description="Helical" evidence="8">
    <location>
        <begin position="336"/>
        <end position="356"/>
    </location>
</feature>
<dbReference type="GO" id="GO:0034756">
    <property type="term" value="P:regulation of iron ion transport"/>
    <property type="evidence" value="ECO:0007669"/>
    <property type="project" value="EnsemblFungi"/>
</dbReference>
<dbReference type="PANTHER" id="PTHR45711">
    <property type="entry name" value="CHLORIDE CHANNEL PROTEIN"/>
    <property type="match status" value="1"/>
</dbReference>
<feature type="transmembrane region" description="Helical" evidence="8">
    <location>
        <begin position="376"/>
        <end position="396"/>
    </location>
</feature>
<evidence type="ECO:0000313" key="10">
    <source>
        <dbReference type="EMBL" id="CEP62265.1"/>
    </source>
</evidence>
<dbReference type="GO" id="GO:0006878">
    <property type="term" value="P:intracellular copper ion homeostasis"/>
    <property type="evidence" value="ECO:0007669"/>
    <property type="project" value="EnsemblFungi"/>
</dbReference>
<keyword evidence="4 8" id="KW-1133">Transmembrane helix</keyword>
<protein>
    <submittedName>
        <fullName evidence="10">LALA0S05e01574g1_1</fullName>
    </submittedName>
</protein>
<dbReference type="PANTHER" id="PTHR45711:SF9">
    <property type="entry name" value="ANION_PROTON EXCHANGE TRANSPORTER GEF1"/>
    <property type="match status" value="1"/>
</dbReference>
<feature type="transmembrane region" description="Helical" evidence="8">
    <location>
        <begin position="260"/>
        <end position="284"/>
    </location>
</feature>
<dbReference type="InterPro" id="IPR001807">
    <property type="entry name" value="ClC"/>
</dbReference>
<feature type="transmembrane region" description="Helical" evidence="8">
    <location>
        <begin position="530"/>
        <end position="547"/>
    </location>
</feature>
<dbReference type="STRING" id="1245769.A0A0C7N6U3"/>
<dbReference type="Gene3D" id="3.10.580.10">
    <property type="entry name" value="CBS-domain"/>
    <property type="match status" value="1"/>
</dbReference>
<evidence type="ECO:0000256" key="3">
    <source>
        <dbReference type="ARBA" id="ARBA00022692"/>
    </source>
</evidence>
<dbReference type="GeneID" id="34685725"/>
<name>A0A0C7N6U3_9SACH</name>
<evidence type="ECO:0000313" key="11">
    <source>
        <dbReference type="Proteomes" id="UP000054304"/>
    </source>
</evidence>
<keyword evidence="11" id="KW-1185">Reference proteome</keyword>
<dbReference type="CDD" id="cd03684">
    <property type="entry name" value="ClC_3_like"/>
    <property type="match status" value="1"/>
</dbReference>
<evidence type="ECO:0000256" key="6">
    <source>
        <dbReference type="ARBA" id="ARBA00023136"/>
    </source>
</evidence>
<dbReference type="HOGENOM" id="CLU_003181_2_2_1"/>
<gene>
    <name evidence="10" type="ORF">LALA0_S05e01574g</name>
</gene>
<evidence type="ECO:0000256" key="2">
    <source>
        <dbReference type="ARBA" id="ARBA00022448"/>
    </source>
</evidence>
<sequence length="763" mass="85131">MGFEQVELSQFENDRTVQIPETKNFTLFQTVDWIEESQSLGQSKPQGPFKEVEEELYLESRWRRWRQWLWNRLREIVTLTCIALLLGFIAGSIQVVTEALVNWKSGHCSRNWLLNKSFCCAGMTEDHATKRMFVARDELSCIKDAIWIERTNPLADFLLFIVLSLSFAMLSGLMVRYIAPMATGSGISEIKVWVSGFKYKDEFLDLKTLVVKSVALPLAISSGLSVGKEGPSVHYATCCGFVITNLLLRRSLSFSHQSEYLIASAAGGVAVAFGAPIGGVLFALEEMSTTSHFNLSVLWKSYFVALGAVATLQYMNPFRNGKIVLFEVTYENNWRIQEIPVFIILGVFGGLYGLLISDWNIRYVNFRKNCLQKYKLQEVALLTLVTALISYFNEFLRLDMTESMGILFHECTVDDNGSLWTHRICQLDSNTHGRVFIQIFFSLGIATIMRSLLIIISYGASVPAGIFVPSMAVGATFGRAISLIVERWITGPKVITPGTYAFLGAAATLSGITNLTLTVVVIMIELTGAFSYIIPSMVVVAVTHLVLRSIGAKGGIADQMITVNGFPFLESLEDEARHLEGYTVRDIMSSVLASVPQEISLASLIHFLDTNDKYKQYPVVEKASGLLLGYLKRSALCLEVAAAVETNVEHTTIIIFHEEQPFPVHTQQEVLNLQQLVNRSPVSISGHSSLKLAHYYFRTLGCKFIVVEANGTIEGLLTRKDLLGFERLKHKEVHGPLYSFDSSIESRLSSAARSLFRLPQTEL</sequence>
<dbReference type="Pfam" id="PF00571">
    <property type="entry name" value="CBS"/>
    <property type="match status" value="1"/>
</dbReference>
<feature type="transmembrane region" description="Helical" evidence="8">
    <location>
        <begin position="157"/>
        <end position="179"/>
    </location>
</feature>
<evidence type="ECO:0000259" key="9">
    <source>
        <dbReference type="Pfam" id="PF00571"/>
    </source>
</evidence>
<dbReference type="SUPFAM" id="SSF54631">
    <property type="entry name" value="CBS-domain pair"/>
    <property type="match status" value="1"/>
</dbReference>
<dbReference type="AlphaFoldDB" id="A0A0C7N6U3"/>
<dbReference type="PRINTS" id="PR00762">
    <property type="entry name" value="CLCHANNEL"/>
</dbReference>
<dbReference type="RefSeq" id="XP_022628494.1">
    <property type="nucleotide sequence ID" value="XM_022772140.1"/>
</dbReference>
<dbReference type="GO" id="GO:0005769">
    <property type="term" value="C:early endosome"/>
    <property type="evidence" value="ECO:0007669"/>
    <property type="project" value="TreeGrafter"/>
</dbReference>
<dbReference type="Pfam" id="PF00654">
    <property type="entry name" value="Voltage_CLC"/>
    <property type="match status" value="1"/>
</dbReference>
<keyword evidence="2" id="KW-0813">Transport</keyword>
<dbReference type="EMBL" id="LN736364">
    <property type="protein sequence ID" value="CEP62265.1"/>
    <property type="molecule type" value="Genomic_DNA"/>
</dbReference>
<evidence type="ECO:0000256" key="5">
    <source>
        <dbReference type="ARBA" id="ARBA00023065"/>
    </source>
</evidence>
<dbReference type="Proteomes" id="UP000054304">
    <property type="component" value="Unassembled WGS sequence"/>
</dbReference>
<organism evidence="10 11">
    <name type="scientific">Lachancea lanzarotensis</name>
    <dbReference type="NCBI Taxonomy" id="1245769"/>
    <lineage>
        <taxon>Eukaryota</taxon>
        <taxon>Fungi</taxon>
        <taxon>Dikarya</taxon>
        <taxon>Ascomycota</taxon>
        <taxon>Saccharomycotina</taxon>
        <taxon>Saccharomycetes</taxon>
        <taxon>Saccharomycetales</taxon>
        <taxon>Saccharomycetaceae</taxon>
        <taxon>Lachancea</taxon>
    </lineage>
</organism>
<dbReference type="InterPro" id="IPR046342">
    <property type="entry name" value="CBS_dom_sf"/>
</dbReference>
<dbReference type="GO" id="GO:0005886">
    <property type="term" value="C:plasma membrane"/>
    <property type="evidence" value="ECO:0007669"/>
    <property type="project" value="EnsemblFungi"/>
</dbReference>
<evidence type="ECO:0000256" key="7">
    <source>
        <dbReference type="ARBA" id="ARBA00023214"/>
    </source>
</evidence>
<dbReference type="GO" id="GO:0006879">
    <property type="term" value="P:intracellular iron ion homeostasis"/>
    <property type="evidence" value="ECO:0007669"/>
    <property type="project" value="EnsemblFungi"/>
</dbReference>
<dbReference type="SUPFAM" id="SSF81340">
    <property type="entry name" value="Clc chloride channel"/>
    <property type="match status" value="1"/>
</dbReference>
<keyword evidence="7" id="KW-0868">Chloride</keyword>
<feature type="domain" description="CBS" evidence="9">
    <location>
        <begin position="675"/>
        <end position="724"/>
    </location>
</feature>
<dbReference type="GO" id="GO:0000324">
    <property type="term" value="C:fungal-type vacuole"/>
    <property type="evidence" value="ECO:0007669"/>
    <property type="project" value="EnsemblFungi"/>
</dbReference>
<evidence type="ECO:0000256" key="1">
    <source>
        <dbReference type="ARBA" id="ARBA00004141"/>
    </source>
</evidence>